<evidence type="ECO:0000256" key="1">
    <source>
        <dbReference type="ARBA" id="ARBA00022649"/>
    </source>
</evidence>
<comment type="function">
    <text evidence="6">Toxic component of a toxin-antitoxin (TA) system. An RNase.</text>
</comment>
<comment type="similarity">
    <text evidence="6">Belongs to the PINc/VapC protein family.</text>
</comment>
<dbReference type="EMBL" id="VIFK01000565">
    <property type="protein sequence ID" value="TQE92788.1"/>
    <property type="molecule type" value="Genomic_DNA"/>
</dbReference>
<evidence type="ECO:0000256" key="6">
    <source>
        <dbReference type="HAMAP-Rule" id="MF_00265"/>
    </source>
</evidence>
<dbReference type="EC" id="3.1.-.-" evidence="6"/>
<dbReference type="InterPro" id="IPR044153">
    <property type="entry name" value="PIN_Pae0151-like"/>
</dbReference>
<keyword evidence="1 6" id="KW-1277">Toxin-antitoxin system</keyword>
<evidence type="ECO:0000256" key="3">
    <source>
        <dbReference type="ARBA" id="ARBA00022723"/>
    </source>
</evidence>
<keyword evidence="6" id="KW-0800">Toxin</keyword>
<dbReference type="Pfam" id="PF01850">
    <property type="entry name" value="PIN"/>
    <property type="match status" value="1"/>
</dbReference>
<keyword evidence="2 6" id="KW-0540">Nuclease</keyword>
<protein>
    <recommendedName>
        <fullName evidence="6">Ribonuclease VapC</fullName>
        <shortName evidence="6">RNase VapC</shortName>
        <ecNumber evidence="6">3.1.-.-</ecNumber>
    </recommendedName>
    <alternativeName>
        <fullName evidence="6">Toxin VapC</fullName>
    </alternativeName>
</protein>
<dbReference type="InterPro" id="IPR022907">
    <property type="entry name" value="VapC_family"/>
</dbReference>
<dbReference type="InterPro" id="IPR051619">
    <property type="entry name" value="TypeII_TA_RNase_PINc/VapC"/>
</dbReference>
<feature type="binding site" evidence="6">
    <location>
        <position position="96"/>
    </location>
    <ligand>
        <name>Mg(2+)</name>
        <dbReference type="ChEBI" id="CHEBI:18420"/>
    </ligand>
</feature>
<gene>
    <name evidence="6" type="primary">vapC</name>
    <name evidence="8" type="ORF">FKY71_19110</name>
</gene>
<reference evidence="8 9" key="1">
    <citation type="submission" date="2019-06" db="EMBL/GenBank/DDBJ databases">
        <title>Metagenome assembled Genome of Spiribacter salinus SL48-SHIP from the microbial mat of Salt Lake 48 (Novosibirsk region, Russia).</title>
        <authorList>
            <person name="Shipova A."/>
            <person name="Rozanov A.S."/>
            <person name="Bryanskaya A.V."/>
            <person name="Peltek S.E."/>
        </authorList>
    </citation>
    <scope>NUCLEOTIDE SEQUENCE [LARGE SCALE GENOMIC DNA]</scope>
    <source>
        <strain evidence="8">SL48-SHIP-2</strain>
    </source>
</reference>
<comment type="cofactor">
    <cofactor evidence="6">
        <name>Mg(2+)</name>
        <dbReference type="ChEBI" id="CHEBI:18420"/>
    </cofactor>
</comment>
<dbReference type="PANTHER" id="PTHR35901">
    <property type="entry name" value="RIBONUCLEASE VAPC3"/>
    <property type="match status" value="1"/>
</dbReference>
<evidence type="ECO:0000256" key="5">
    <source>
        <dbReference type="ARBA" id="ARBA00022842"/>
    </source>
</evidence>
<name>A0A540V7T8_9GAMM</name>
<keyword evidence="3 6" id="KW-0479">Metal-binding</keyword>
<feature type="binding site" evidence="6">
    <location>
        <position position="6"/>
    </location>
    <ligand>
        <name>Mg(2+)</name>
        <dbReference type="ChEBI" id="CHEBI:18420"/>
    </ligand>
</feature>
<dbReference type="HAMAP" id="MF_00265">
    <property type="entry name" value="VapC_Nob1"/>
    <property type="match status" value="1"/>
</dbReference>
<dbReference type="GO" id="GO:0016787">
    <property type="term" value="F:hydrolase activity"/>
    <property type="evidence" value="ECO:0007669"/>
    <property type="project" value="UniProtKB-KW"/>
</dbReference>
<dbReference type="InterPro" id="IPR002716">
    <property type="entry name" value="PIN_dom"/>
</dbReference>
<dbReference type="AlphaFoldDB" id="A0A540V7T8"/>
<dbReference type="GO" id="GO:0004540">
    <property type="term" value="F:RNA nuclease activity"/>
    <property type="evidence" value="ECO:0007669"/>
    <property type="project" value="InterPro"/>
</dbReference>
<dbReference type="PANTHER" id="PTHR35901:SF1">
    <property type="entry name" value="EXONUCLEASE VAPC9"/>
    <property type="match status" value="1"/>
</dbReference>
<evidence type="ECO:0000259" key="7">
    <source>
        <dbReference type="Pfam" id="PF01850"/>
    </source>
</evidence>
<sequence length="140" mass="15410">MSIVVDASVLVALTSDAGPIGRWAEALLARERLLAPDLAMVEATNILRRLELAGQLETEQASAAADDLFQLDIELLPFSPFAERIWALRCNITSYDAWYVAIAEQLGVQLATLDHKLANSPAPRCHFLLPAKDIKRTLSR</sequence>
<proteinExistence type="inferred from homology"/>
<comment type="caution">
    <text evidence="8">The sequence shown here is derived from an EMBL/GenBank/DDBJ whole genome shotgun (WGS) entry which is preliminary data.</text>
</comment>
<dbReference type="Gene3D" id="3.40.50.1010">
    <property type="entry name" value="5'-nuclease"/>
    <property type="match status" value="1"/>
</dbReference>
<evidence type="ECO:0000256" key="2">
    <source>
        <dbReference type="ARBA" id="ARBA00022722"/>
    </source>
</evidence>
<accession>A0A540V7T8</accession>
<dbReference type="GO" id="GO:0090729">
    <property type="term" value="F:toxin activity"/>
    <property type="evidence" value="ECO:0007669"/>
    <property type="project" value="UniProtKB-KW"/>
</dbReference>
<dbReference type="GO" id="GO:0000287">
    <property type="term" value="F:magnesium ion binding"/>
    <property type="evidence" value="ECO:0007669"/>
    <property type="project" value="UniProtKB-UniRule"/>
</dbReference>
<organism evidence="8 9">
    <name type="scientific">Spiribacter salinus</name>
    <dbReference type="NCBI Taxonomy" id="1335746"/>
    <lineage>
        <taxon>Bacteria</taxon>
        <taxon>Pseudomonadati</taxon>
        <taxon>Pseudomonadota</taxon>
        <taxon>Gammaproteobacteria</taxon>
        <taxon>Chromatiales</taxon>
        <taxon>Ectothiorhodospiraceae</taxon>
        <taxon>Spiribacter</taxon>
    </lineage>
</organism>
<evidence type="ECO:0000256" key="4">
    <source>
        <dbReference type="ARBA" id="ARBA00022801"/>
    </source>
</evidence>
<evidence type="ECO:0000313" key="8">
    <source>
        <dbReference type="EMBL" id="TQE92788.1"/>
    </source>
</evidence>
<keyword evidence="4 6" id="KW-0378">Hydrolase</keyword>
<keyword evidence="5 6" id="KW-0460">Magnesium</keyword>
<evidence type="ECO:0000313" key="9">
    <source>
        <dbReference type="Proteomes" id="UP000315400"/>
    </source>
</evidence>
<dbReference type="Proteomes" id="UP000315400">
    <property type="component" value="Unassembled WGS sequence"/>
</dbReference>
<dbReference type="InterPro" id="IPR029060">
    <property type="entry name" value="PIN-like_dom_sf"/>
</dbReference>
<dbReference type="SUPFAM" id="SSF88723">
    <property type="entry name" value="PIN domain-like"/>
    <property type="match status" value="1"/>
</dbReference>
<dbReference type="CDD" id="cd09873">
    <property type="entry name" value="PIN_Pae0151-like"/>
    <property type="match status" value="1"/>
</dbReference>
<feature type="domain" description="PIN" evidence="7">
    <location>
        <begin position="3"/>
        <end position="118"/>
    </location>
</feature>